<dbReference type="InterPro" id="IPR000477">
    <property type="entry name" value="RT_dom"/>
</dbReference>
<dbReference type="OrthoDB" id="6079920at2759"/>
<dbReference type="Pfam" id="PF04852">
    <property type="entry name" value="ALOG_dom"/>
    <property type="match status" value="1"/>
</dbReference>
<organism evidence="2 3">
    <name type="scientific">Mytilus coruscus</name>
    <name type="common">Sea mussel</name>
    <dbReference type="NCBI Taxonomy" id="42192"/>
    <lineage>
        <taxon>Eukaryota</taxon>
        <taxon>Metazoa</taxon>
        <taxon>Spiralia</taxon>
        <taxon>Lophotrochozoa</taxon>
        <taxon>Mollusca</taxon>
        <taxon>Bivalvia</taxon>
        <taxon>Autobranchia</taxon>
        <taxon>Pteriomorphia</taxon>
        <taxon>Mytilida</taxon>
        <taxon>Mytiloidea</taxon>
        <taxon>Mytilidae</taxon>
        <taxon>Mytilinae</taxon>
        <taxon>Mytilus</taxon>
    </lineage>
</organism>
<dbReference type="InterPro" id="IPR043502">
    <property type="entry name" value="DNA/RNA_pol_sf"/>
</dbReference>
<name>A0A6J8ALF3_MYTCO</name>
<dbReference type="InterPro" id="IPR052055">
    <property type="entry name" value="Hepadnavirus_pol/RT"/>
</dbReference>
<evidence type="ECO:0000313" key="2">
    <source>
        <dbReference type="EMBL" id="CAC5369874.1"/>
    </source>
</evidence>
<dbReference type="SUPFAM" id="SSF56672">
    <property type="entry name" value="DNA/RNA polymerases"/>
    <property type="match status" value="1"/>
</dbReference>
<evidence type="ECO:0000313" key="3">
    <source>
        <dbReference type="Proteomes" id="UP000507470"/>
    </source>
</evidence>
<dbReference type="Proteomes" id="UP000507470">
    <property type="component" value="Unassembled WGS sequence"/>
</dbReference>
<accession>A0A6J8ALF3</accession>
<evidence type="ECO:0000259" key="1">
    <source>
        <dbReference type="PROSITE" id="PS50878"/>
    </source>
</evidence>
<reference evidence="2 3" key="1">
    <citation type="submission" date="2020-06" db="EMBL/GenBank/DDBJ databases">
        <authorList>
            <person name="Li R."/>
            <person name="Bekaert M."/>
        </authorList>
    </citation>
    <scope>NUCLEOTIDE SEQUENCE [LARGE SCALE GENOMIC DNA]</scope>
    <source>
        <strain evidence="3">wild</strain>
    </source>
</reference>
<gene>
    <name evidence="2" type="ORF">MCOR_8908</name>
</gene>
<dbReference type="PANTHER" id="PTHR33050:SF7">
    <property type="entry name" value="RIBONUCLEASE H"/>
    <property type="match status" value="1"/>
</dbReference>
<dbReference type="PROSITE" id="PS50878">
    <property type="entry name" value="RT_POL"/>
    <property type="match status" value="1"/>
</dbReference>
<dbReference type="AlphaFoldDB" id="A0A6J8ALF3"/>
<protein>
    <recommendedName>
        <fullName evidence="1">Reverse transcriptase domain-containing protein</fullName>
    </recommendedName>
</protein>
<dbReference type="InterPro" id="IPR006936">
    <property type="entry name" value="ALOG_dom"/>
</dbReference>
<sequence>MQVTSFLRKLDILTLQYIDDLLLIASDKPHLPHGNINKISYAFVELLTRLGYTLSIKKSRFNPSKTIKFSDFFIDSEQKCFRLPSEKKLTFIALRELILKSEKVSVKTLQRFAGSIVCNHRLDILKDNKSVIAVWEKQGGRDKLFNDIVKDLFMLLCEYNIDLRLQYIQSSLNDADATSQSVSLVDSKLSVESWSRIECTYGPHTVDLMSLDSNAMTTTSGLKLKHFTLAPSPLSTGVNIFAQDVSLETNPYVYPPLNLIFQVLTFLKEQRAVVVDLKRIDDRIMQLHNQSIDSSHRRRRESLQESFSDFLDILTHKPCLDTVSPHDVKRFLVWKDSYGKTQIHVKSCINLGKKGVTGCLCPI</sequence>
<feature type="domain" description="Reverse transcriptase" evidence="1">
    <location>
        <begin position="1"/>
        <end position="74"/>
    </location>
</feature>
<keyword evidence="3" id="KW-1185">Reference proteome</keyword>
<dbReference type="PANTHER" id="PTHR33050">
    <property type="entry name" value="REVERSE TRANSCRIPTASE DOMAIN-CONTAINING PROTEIN"/>
    <property type="match status" value="1"/>
</dbReference>
<proteinExistence type="predicted"/>
<dbReference type="EMBL" id="CACVKT020001624">
    <property type="protein sequence ID" value="CAC5369874.1"/>
    <property type="molecule type" value="Genomic_DNA"/>
</dbReference>